<feature type="domain" description="PhoU" evidence="7">
    <location>
        <begin position="363"/>
        <end position="448"/>
    </location>
</feature>
<keyword evidence="9" id="KW-1185">Reference proteome</keyword>
<comment type="subcellular location">
    <subcellularLocation>
        <location evidence="1">Cell membrane</location>
        <topology evidence="1">Multi-pass membrane protein</topology>
    </subcellularLocation>
</comment>
<dbReference type="NCBIfam" id="TIGR00704">
    <property type="entry name" value="NaPi_cotrn_rel"/>
    <property type="match status" value="1"/>
</dbReference>
<evidence type="ECO:0000256" key="2">
    <source>
        <dbReference type="ARBA" id="ARBA00022475"/>
    </source>
</evidence>
<sequence>MSIFNIIGMAGGLGLFLYGMTILSSGLEKASGGLMEKVLAKMTGNVFSGILFGALVTAAVQSSSATTVIVVGLVNAGLLKLKGAVGIIMGANIGTTMTTQILRLTNLEGDSSGPAILQLCKPSNFSSILIVIGLIIIMVGKKNKTKNVGEIMMGIGILFTGMILMQEKIAPLAELPQFEQLFAVLKNPVLGVLVGAIFTAIIQSSAASIGILQALSVSGAITFASAFPIIMGTNIGTCATPLISSIGASKNAKRAAMIHFYFNLIGTIIFLIGVYIIQYTIGFPFWNNSFTTGSIANFHTIFNVVVTIIFLPFYTVLEKLAEWTIRDKKNAEDDDTFTKEDLLDDRFLVTPNVAIAQATEAVVQMGVLAQKNFISVRELYDKYDLKSIDKIKEREELIDRLEDRVGSYLIKLNDCGLNEDESRTVTALFHLISEYERIGDYTINIYETADVLYEKEIGFSEQAKHELDVVCNAIQEIIGLAIEATKTGDMNVLKEIEPLEEVVDRLVEELKAVHIDRSKNGLCNIEVGVNFLDILTNVERISDHCSNIAVYLIANQEKYNSLKKHEYLDKLHRNGPDYYEKLLAEYSEKFAL</sequence>
<dbReference type="RefSeq" id="WP_046439686.1">
    <property type="nucleotide sequence ID" value="NZ_JAOQJZ010000013.1"/>
</dbReference>
<keyword evidence="5 6" id="KW-0472">Membrane</keyword>
<evidence type="ECO:0000256" key="3">
    <source>
        <dbReference type="ARBA" id="ARBA00022692"/>
    </source>
</evidence>
<dbReference type="GO" id="GO:0044341">
    <property type="term" value="P:sodium-dependent phosphate transport"/>
    <property type="evidence" value="ECO:0007669"/>
    <property type="project" value="InterPro"/>
</dbReference>
<dbReference type="Pfam" id="PF01895">
    <property type="entry name" value="PhoU"/>
    <property type="match status" value="2"/>
</dbReference>
<accession>A0AAE3IL87</accession>
<feature type="transmembrane region" description="Helical" evidence="6">
    <location>
        <begin position="81"/>
        <end position="102"/>
    </location>
</feature>
<evidence type="ECO:0000313" key="9">
    <source>
        <dbReference type="Proteomes" id="UP001208131"/>
    </source>
</evidence>
<dbReference type="NCBIfam" id="NF037997">
    <property type="entry name" value="Na_Pi_symport"/>
    <property type="match status" value="1"/>
</dbReference>
<comment type="caution">
    <text evidence="8">The sequence shown here is derived from an EMBL/GenBank/DDBJ whole genome shotgun (WGS) entry which is preliminary data.</text>
</comment>
<keyword evidence="2" id="KW-1003">Cell membrane</keyword>
<evidence type="ECO:0000256" key="1">
    <source>
        <dbReference type="ARBA" id="ARBA00004651"/>
    </source>
</evidence>
<dbReference type="GO" id="GO:0005886">
    <property type="term" value="C:plasma membrane"/>
    <property type="evidence" value="ECO:0007669"/>
    <property type="project" value="UniProtKB-SubCell"/>
</dbReference>
<feature type="transmembrane region" description="Helical" evidence="6">
    <location>
        <begin position="260"/>
        <end position="286"/>
    </location>
</feature>
<gene>
    <name evidence="8" type="ORF">OCV57_11430</name>
</gene>
<dbReference type="PANTHER" id="PTHR10010">
    <property type="entry name" value="SOLUTE CARRIER FAMILY 34 SODIUM PHOSPHATE , MEMBER 2-RELATED"/>
    <property type="match status" value="1"/>
</dbReference>
<dbReference type="InterPro" id="IPR004633">
    <property type="entry name" value="NaPi_cotrn-rel/YqeW-like"/>
</dbReference>
<feature type="transmembrane region" description="Helical" evidence="6">
    <location>
        <begin position="122"/>
        <end position="139"/>
    </location>
</feature>
<keyword evidence="3 6" id="KW-0812">Transmembrane</keyword>
<evidence type="ECO:0000313" key="8">
    <source>
        <dbReference type="EMBL" id="MCU6706532.1"/>
    </source>
</evidence>
<dbReference type="InterPro" id="IPR026022">
    <property type="entry name" value="PhoU_dom"/>
</dbReference>
<evidence type="ECO:0000256" key="5">
    <source>
        <dbReference type="ARBA" id="ARBA00023136"/>
    </source>
</evidence>
<name>A0AAE3IL87_9FIRM</name>
<dbReference type="Proteomes" id="UP001208131">
    <property type="component" value="Unassembled WGS sequence"/>
</dbReference>
<dbReference type="InterPro" id="IPR038078">
    <property type="entry name" value="PhoU-like_sf"/>
</dbReference>
<dbReference type="Gene3D" id="1.20.58.220">
    <property type="entry name" value="Phosphate transport system protein phou homolog 2, domain 2"/>
    <property type="match status" value="1"/>
</dbReference>
<evidence type="ECO:0000256" key="4">
    <source>
        <dbReference type="ARBA" id="ARBA00022989"/>
    </source>
</evidence>
<dbReference type="Pfam" id="PF02690">
    <property type="entry name" value="Na_Pi_cotrans"/>
    <property type="match status" value="1"/>
</dbReference>
<reference evidence="8 9" key="1">
    <citation type="journal article" date="2021" name="ISME Commun">
        <title>Automated analysis of genomic sequences facilitates high-throughput and comprehensive description of bacteria.</title>
        <authorList>
            <person name="Hitch T.C.A."/>
        </authorList>
    </citation>
    <scope>NUCLEOTIDE SEQUENCE [LARGE SCALE GENOMIC DNA]</scope>
    <source>
        <strain evidence="8 9">Sanger_31</strain>
    </source>
</reference>
<feature type="transmembrane region" description="Helical" evidence="6">
    <location>
        <begin position="189"/>
        <end position="212"/>
    </location>
</feature>
<evidence type="ECO:0000256" key="6">
    <source>
        <dbReference type="SAM" id="Phobius"/>
    </source>
</evidence>
<organism evidence="8 9">
    <name type="scientific">Hominimerdicola aceti</name>
    <dbReference type="NCBI Taxonomy" id="2981726"/>
    <lineage>
        <taxon>Bacteria</taxon>
        <taxon>Bacillati</taxon>
        <taxon>Bacillota</taxon>
        <taxon>Clostridia</taxon>
        <taxon>Eubacteriales</taxon>
        <taxon>Oscillospiraceae</taxon>
        <taxon>Hominimerdicola</taxon>
    </lineage>
</organism>
<evidence type="ECO:0000259" key="7">
    <source>
        <dbReference type="Pfam" id="PF01895"/>
    </source>
</evidence>
<feature type="transmembrane region" description="Helical" evidence="6">
    <location>
        <begin position="47"/>
        <end position="74"/>
    </location>
</feature>
<dbReference type="EMBL" id="JAOQJZ010000013">
    <property type="protein sequence ID" value="MCU6706532.1"/>
    <property type="molecule type" value="Genomic_DNA"/>
</dbReference>
<keyword evidence="4 6" id="KW-1133">Transmembrane helix</keyword>
<feature type="domain" description="PhoU" evidence="7">
    <location>
        <begin position="471"/>
        <end position="549"/>
    </location>
</feature>
<proteinExistence type="predicted"/>
<dbReference type="GO" id="GO:0005436">
    <property type="term" value="F:sodium:phosphate symporter activity"/>
    <property type="evidence" value="ECO:0007669"/>
    <property type="project" value="InterPro"/>
</dbReference>
<dbReference type="SUPFAM" id="SSF109755">
    <property type="entry name" value="PhoU-like"/>
    <property type="match status" value="1"/>
</dbReference>
<protein>
    <submittedName>
        <fullName evidence="8">Na/Pi cotransporter family protein</fullName>
    </submittedName>
</protein>
<dbReference type="PANTHER" id="PTHR10010:SF46">
    <property type="entry name" value="SODIUM-DEPENDENT PHOSPHATE TRANSPORT PROTEIN 2B"/>
    <property type="match status" value="1"/>
</dbReference>
<feature type="transmembrane region" description="Helical" evidence="6">
    <location>
        <begin position="298"/>
        <end position="317"/>
    </location>
</feature>
<feature type="transmembrane region" description="Helical" evidence="6">
    <location>
        <begin position="7"/>
        <end position="27"/>
    </location>
</feature>
<dbReference type="AlphaFoldDB" id="A0AAE3IL87"/>
<dbReference type="InterPro" id="IPR003841">
    <property type="entry name" value="Na/Pi_transpt"/>
</dbReference>